<proteinExistence type="predicted"/>
<organism evidence="2 3">
    <name type="scientific">Ditylenchus dipsaci</name>
    <dbReference type="NCBI Taxonomy" id="166011"/>
    <lineage>
        <taxon>Eukaryota</taxon>
        <taxon>Metazoa</taxon>
        <taxon>Ecdysozoa</taxon>
        <taxon>Nematoda</taxon>
        <taxon>Chromadorea</taxon>
        <taxon>Rhabditida</taxon>
        <taxon>Tylenchina</taxon>
        <taxon>Tylenchomorpha</taxon>
        <taxon>Sphaerularioidea</taxon>
        <taxon>Anguinidae</taxon>
        <taxon>Anguininae</taxon>
        <taxon>Ditylenchus</taxon>
    </lineage>
</organism>
<keyword evidence="2" id="KW-1185">Reference proteome</keyword>
<protein>
    <submittedName>
        <fullName evidence="3">Uncharacterized protein</fullName>
    </submittedName>
</protein>
<name>A0A915EJY2_9BILA</name>
<dbReference type="Proteomes" id="UP000887574">
    <property type="component" value="Unplaced"/>
</dbReference>
<feature type="region of interest" description="Disordered" evidence="1">
    <location>
        <begin position="32"/>
        <end position="52"/>
    </location>
</feature>
<dbReference type="WBParaSite" id="jg7097">
    <property type="protein sequence ID" value="jg7097"/>
    <property type="gene ID" value="jg7097"/>
</dbReference>
<sequence length="317" mass="34767">MLRLNQLRNSTREDISSAVKSLLNSLHNGAASLPPFSTPGRNTRSHYGGVPSCSGPSSHNYIYNRRQVSNPPSQSFSLNAPSVQTLPRSLHLYKDEHCYPQEECGNPAVRMEDPHRSLSLPRHVAGENANDISSTWQEKNAINGEEQYAQYISEPSLEAGNDLTESMQATRSGSVESLNLNLTDVRFQNSTEYPSTLASAVNSGMESPASESELLLELPDSPSQCATHLPFALSNFAVNISSSTSGEGQGTLKRETTGDQQHKVDDDDTNRKEGIYAFEEGVDQETTGNADDLISNMIQMQPKNTYQKSRKGSIVER</sequence>
<accession>A0A915EJY2</accession>
<feature type="compositionally biased region" description="Basic and acidic residues" evidence="1">
    <location>
        <begin position="252"/>
        <end position="271"/>
    </location>
</feature>
<dbReference type="AlphaFoldDB" id="A0A915EJY2"/>
<reference evidence="3" key="1">
    <citation type="submission" date="2022-11" db="UniProtKB">
        <authorList>
            <consortium name="WormBaseParasite"/>
        </authorList>
    </citation>
    <scope>IDENTIFICATION</scope>
</reference>
<feature type="compositionally biased region" description="Polar residues" evidence="1">
    <location>
        <begin position="298"/>
        <end position="307"/>
    </location>
</feature>
<evidence type="ECO:0000256" key="1">
    <source>
        <dbReference type="SAM" id="MobiDB-lite"/>
    </source>
</evidence>
<feature type="region of interest" description="Disordered" evidence="1">
    <location>
        <begin position="243"/>
        <end position="271"/>
    </location>
</feature>
<feature type="region of interest" description="Disordered" evidence="1">
    <location>
        <begin position="298"/>
        <end position="317"/>
    </location>
</feature>
<evidence type="ECO:0000313" key="2">
    <source>
        <dbReference type="Proteomes" id="UP000887574"/>
    </source>
</evidence>
<evidence type="ECO:0000313" key="3">
    <source>
        <dbReference type="WBParaSite" id="jg7097"/>
    </source>
</evidence>